<dbReference type="EMBL" id="JASSZA010000011">
    <property type="protein sequence ID" value="KAK2097760.1"/>
    <property type="molecule type" value="Genomic_DNA"/>
</dbReference>
<keyword evidence="3" id="KW-1185">Reference proteome</keyword>
<evidence type="ECO:0000313" key="2">
    <source>
        <dbReference type="EMBL" id="KAK2097760.1"/>
    </source>
</evidence>
<dbReference type="Proteomes" id="UP001266305">
    <property type="component" value="Unassembled WGS sequence"/>
</dbReference>
<evidence type="ECO:0000313" key="3">
    <source>
        <dbReference type="Proteomes" id="UP001266305"/>
    </source>
</evidence>
<name>A0ABQ9UKZ8_SAGOE</name>
<feature type="region of interest" description="Disordered" evidence="1">
    <location>
        <begin position="1"/>
        <end position="22"/>
    </location>
</feature>
<accession>A0ABQ9UKZ8</accession>
<protein>
    <submittedName>
        <fullName evidence="2">Uncharacterized protein</fullName>
    </submittedName>
</protein>
<gene>
    <name evidence="2" type="ORF">P7K49_023211</name>
</gene>
<sequence length="139" mass="15333">MEALEYPGPGSQRERPPSATRKTLFQAEDPEEDASAVLRAIQVENAALQRALLSRKTEQPASPLQTSDLAPDLYIYGTLRKSLPFSVPSSFCEQCGVNGFIPTSHMITSFQDAEGPPAKPWTSLLKKEEETLEVSARQR</sequence>
<evidence type="ECO:0000256" key="1">
    <source>
        <dbReference type="SAM" id="MobiDB-lite"/>
    </source>
</evidence>
<reference evidence="2 3" key="1">
    <citation type="submission" date="2023-05" db="EMBL/GenBank/DDBJ databases">
        <title>B98-5 Cell Line De Novo Hybrid Assembly: An Optical Mapping Approach.</title>
        <authorList>
            <person name="Kananen K."/>
            <person name="Auerbach J.A."/>
            <person name="Kautto E."/>
            <person name="Blachly J.S."/>
        </authorList>
    </citation>
    <scope>NUCLEOTIDE SEQUENCE [LARGE SCALE GENOMIC DNA]</scope>
    <source>
        <strain evidence="2">B95-8</strain>
        <tissue evidence="2">Cell line</tissue>
    </source>
</reference>
<organism evidence="2 3">
    <name type="scientific">Saguinus oedipus</name>
    <name type="common">Cotton-top tamarin</name>
    <name type="synonym">Oedipomidas oedipus</name>
    <dbReference type="NCBI Taxonomy" id="9490"/>
    <lineage>
        <taxon>Eukaryota</taxon>
        <taxon>Metazoa</taxon>
        <taxon>Chordata</taxon>
        <taxon>Craniata</taxon>
        <taxon>Vertebrata</taxon>
        <taxon>Euteleostomi</taxon>
        <taxon>Mammalia</taxon>
        <taxon>Eutheria</taxon>
        <taxon>Euarchontoglires</taxon>
        <taxon>Primates</taxon>
        <taxon>Haplorrhini</taxon>
        <taxon>Platyrrhini</taxon>
        <taxon>Cebidae</taxon>
        <taxon>Callitrichinae</taxon>
        <taxon>Saguinus</taxon>
    </lineage>
</organism>
<proteinExistence type="predicted"/>
<comment type="caution">
    <text evidence="2">The sequence shown here is derived from an EMBL/GenBank/DDBJ whole genome shotgun (WGS) entry which is preliminary data.</text>
</comment>